<name>A0A5Q4ZUJ8_9BURK</name>
<reference evidence="2 3" key="1">
    <citation type="submission" date="2019-08" db="EMBL/GenBank/DDBJ databases">
        <authorList>
            <person name="Herpell B J."/>
        </authorList>
    </citation>
    <scope>NUCLEOTIDE SEQUENCE [LARGE SCALE GENOMIC DNA]</scope>
    <source>
        <strain evidence="3">Msb3</strain>
    </source>
</reference>
<proteinExistence type="predicted"/>
<evidence type="ECO:0000256" key="1">
    <source>
        <dbReference type="SAM" id="MobiDB-lite"/>
    </source>
</evidence>
<evidence type="ECO:0000313" key="2">
    <source>
        <dbReference type="EMBL" id="VVD33300.1"/>
    </source>
</evidence>
<sequence length="74" mass="7757">MNADRQPTARMRTPSAFRTCYGTSFNHACPVKVETVPVAGGFVATVGGRIAGLSPTGQPQINTSTSERTGESDN</sequence>
<keyword evidence="3" id="KW-1185">Reference proteome</keyword>
<feature type="region of interest" description="Disordered" evidence="1">
    <location>
        <begin position="50"/>
        <end position="74"/>
    </location>
</feature>
<gene>
    <name evidence="2" type="ORF">PDMSB3_2016</name>
</gene>
<accession>A0A5Q4ZUJ8</accession>
<protein>
    <submittedName>
        <fullName evidence="2">Uncharacterized protein</fullName>
    </submittedName>
</protein>
<dbReference type="AlphaFoldDB" id="A0A5Q4ZUJ8"/>
<dbReference type="KEGG" id="pdio:PDMSB3_2016.1"/>
<dbReference type="Proteomes" id="UP000325811">
    <property type="component" value="Chromosome II"/>
</dbReference>
<dbReference type="EMBL" id="LR699554">
    <property type="protein sequence ID" value="VVD33300.1"/>
    <property type="molecule type" value="Genomic_DNA"/>
</dbReference>
<feature type="compositionally biased region" description="Polar residues" evidence="1">
    <location>
        <begin position="55"/>
        <end position="67"/>
    </location>
</feature>
<evidence type="ECO:0000313" key="3">
    <source>
        <dbReference type="Proteomes" id="UP000325811"/>
    </source>
</evidence>
<organism evidence="2 3">
    <name type="scientific">Paraburkholderia dioscoreae</name>
    <dbReference type="NCBI Taxonomy" id="2604047"/>
    <lineage>
        <taxon>Bacteria</taxon>
        <taxon>Pseudomonadati</taxon>
        <taxon>Pseudomonadota</taxon>
        <taxon>Betaproteobacteria</taxon>
        <taxon>Burkholderiales</taxon>
        <taxon>Burkholderiaceae</taxon>
        <taxon>Paraburkholderia</taxon>
    </lineage>
</organism>